<evidence type="ECO:0000313" key="1">
    <source>
        <dbReference type="EMBL" id="SHK74992.1"/>
    </source>
</evidence>
<gene>
    <name evidence="1" type="ORF">SAMN05443637_111124</name>
</gene>
<evidence type="ECO:0000313" key="2">
    <source>
        <dbReference type="Proteomes" id="UP000184363"/>
    </source>
</evidence>
<accession>A0A1M6V0H5</accession>
<protein>
    <recommendedName>
        <fullName evidence="3">Nitroreductase family protein</fullName>
    </recommendedName>
</protein>
<dbReference type="EMBL" id="FRAP01000011">
    <property type="protein sequence ID" value="SHK74992.1"/>
    <property type="molecule type" value="Genomic_DNA"/>
</dbReference>
<keyword evidence="2" id="KW-1185">Reference proteome</keyword>
<dbReference type="Proteomes" id="UP000184363">
    <property type="component" value="Unassembled WGS sequence"/>
</dbReference>
<evidence type="ECO:0008006" key="3">
    <source>
        <dbReference type="Google" id="ProtNLM"/>
    </source>
</evidence>
<organism evidence="1 2">
    <name type="scientific">Pseudonocardia thermophila</name>
    <dbReference type="NCBI Taxonomy" id="1848"/>
    <lineage>
        <taxon>Bacteria</taxon>
        <taxon>Bacillati</taxon>
        <taxon>Actinomycetota</taxon>
        <taxon>Actinomycetes</taxon>
        <taxon>Pseudonocardiales</taxon>
        <taxon>Pseudonocardiaceae</taxon>
        <taxon>Pseudonocardia</taxon>
    </lineage>
</organism>
<dbReference type="AlphaFoldDB" id="A0A1M6V0H5"/>
<sequence>MLMAPRTDHLGRPSFDRLRQLALSAVGHPGGRPWQVSAIEGGARILANGPTMARMSAAGRKTVLLTAGAAMATMRLGIAMSGRRPIVSLLPDQRRPEVLVMLRHGVPGDPTDLERAMAATVRPAARYLPPVADLPAPQGLHLRARAAVEKEGQWLRTVAPDARERLARYDARIANLPKTALLLALGSTHDVPAEQLRAGAALQNLVLTVRLFGGALSLMAWPADLEGRLQHARDVGALAPRTHVLVAISGCHPVDRGAFPTPYS</sequence>
<dbReference type="STRING" id="1848.SAMN05443637_111124"/>
<reference evidence="1 2" key="1">
    <citation type="submission" date="2016-11" db="EMBL/GenBank/DDBJ databases">
        <authorList>
            <person name="Jaros S."/>
            <person name="Januszkiewicz K."/>
            <person name="Wedrychowicz H."/>
        </authorList>
    </citation>
    <scope>NUCLEOTIDE SEQUENCE [LARGE SCALE GENOMIC DNA]</scope>
    <source>
        <strain evidence="1 2">DSM 43832</strain>
    </source>
</reference>
<proteinExistence type="predicted"/>
<name>A0A1M6V0H5_PSETH</name>